<dbReference type="Proteomes" id="UP001055879">
    <property type="component" value="Linkage Group LG04"/>
</dbReference>
<organism evidence="1 2">
    <name type="scientific">Arctium lappa</name>
    <name type="common">Greater burdock</name>
    <name type="synonym">Lappa major</name>
    <dbReference type="NCBI Taxonomy" id="4217"/>
    <lineage>
        <taxon>Eukaryota</taxon>
        <taxon>Viridiplantae</taxon>
        <taxon>Streptophyta</taxon>
        <taxon>Embryophyta</taxon>
        <taxon>Tracheophyta</taxon>
        <taxon>Spermatophyta</taxon>
        <taxon>Magnoliopsida</taxon>
        <taxon>eudicotyledons</taxon>
        <taxon>Gunneridae</taxon>
        <taxon>Pentapetalae</taxon>
        <taxon>asterids</taxon>
        <taxon>campanulids</taxon>
        <taxon>Asterales</taxon>
        <taxon>Asteraceae</taxon>
        <taxon>Carduoideae</taxon>
        <taxon>Cardueae</taxon>
        <taxon>Arctiinae</taxon>
        <taxon>Arctium</taxon>
    </lineage>
</organism>
<reference evidence="2" key="1">
    <citation type="journal article" date="2022" name="Mol. Ecol. Resour.">
        <title>The genomes of chicory, endive, great burdock and yacon provide insights into Asteraceae palaeo-polyploidization history and plant inulin production.</title>
        <authorList>
            <person name="Fan W."/>
            <person name="Wang S."/>
            <person name="Wang H."/>
            <person name="Wang A."/>
            <person name="Jiang F."/>
            <person name="Liu H."/>
            <person name="Zhao H."/>
            <person name="Xu D."/>
            <person name="Zhang Y."/>
        </authorList>
    </citation>
    <scope>NUCLEOTIDE SEQUENCE [LARGE SCALE GENOMIC DNA]</scope>
    <source>
        <strain evidence="2">cv. Niubang</strain>
    </source>
</reference>
<name>A0ACB9CNN7_ARCLA</name>
<accession>A0ACB9CNN7</accession>
<dbReference type="EMBL" id="CM042050">
    <property type="protein sequence ID" value="KAI3735851.1"/>
    <property type="molecule type" value="Genomic_DNA"/>
</dbReference>
<keyword evidence="2" id="KW-1185">Reference proteome</keyword>
<reference evidence="1 2" key="2">
    <citation type="journal article" date="2022" name="Mol. Ecol. Resour.">
        <title>The genomes of chicory, endive, great burdock and yacon provide insights into Asteraceae paleo-polyploidization history and plant inulin production.</title>
        <authorList>
            <person name="Fan W."/>
            <person name="Wang S."/>
            <person name="Wang H."/>
            <person name="Wang A."/>
            <person name="Jiang F."/>
            <person name="Liu H."/>
            <person name="Zhao H."/>
            <person name="Xu D."/>
            <person name="Zhang Y."/>
        </authorList>
    </citation>
    <scope>NUCLEOTIDE SEQUENCE [LARGE SCALE GENOMIC DNA]</scope>
    <source>
        <strain evidence="2">cv. Niubang</strain>
    </source>
</reference>
<comment type="caution">
    <text evidence="1">The sequence shown here is derived from an EMBL/GenBank/DDBJ whole genome shotgun (WGS) entry which is preliminary data.</text>
</comment>
<gene>
    <name evidence="1" type="ORF">L6452_15372</name>
</gene>
<sequence>MFIGILALGYVGSLTKMSDFKKSNLPPFYYQFFSVINKCLTSRHYGHDNTNIHTLRLFHAIIYDLHVDYAVAIWTKLYEKVLSKRHSKNPKYVPYKRFLQLIVRGIFRSSRDVPKRLHHEIAPESEMTHLQKQKQSFTFEMLVTAALLALLI</sequence>
<evidence type="ECO:0000313" key="1">
    <source>
        <dbReference type="EMBL" id="KAI3735851.1"/>
    </source>
</evidence>
<evidence type="ECO:0000313" key="2">
    <source>
        <dbReference type="Proteomes" id="UP001055879"/>
    </source>
</evidence>
<proteinExistence type="predicted"/>
<protein>
    <submittedName>
        <fullName evidence="1">Uncharacterized protein</fullName>
    </submittedName>
</protein>